<dbReference type="SUPFAM" id="SSF53901">
    <property type="entry name" value="Thiolase-like"/>
    <property type="match status" value="1"/>
</dbReference>
<evidence type="ECO:0000313" key="5">
    <source>
        <dbReference type="EMBL" id="SHE59035.1"/>
    </source>
</evidence>
<dbReference type="PROSITE" id="PS52004">
    <property type="entry name" value="KS3_2"/>
    <property type="match status" value="1"/>
</dbReference>
<evidence type="ECO:0000256" key="2">
    <source>
        <dbReference type="ARBA" id="ARBA00022679"/>
    </source>
</evidence>
<feature type="domain" description="Ketosynthase family 3 (KS3)" evidence="4">
    <location>
        <begin position="1"/>
        <end position="381"/>
    </location>
</feature>
<dbReference type="OrthoDB" id="1141849at2"/>
<evidence type="ECO:0000259" key="4">
    <source>
        <dbReference type="PROSITE" id="PS52004"/>
    </source>
</evidence>
<dbReference type="InterPro" id="IPR000794">
    <property type="entry name" value="Beta-ketoacyl_synthase"/>
</dbReference>
<accession>A0A1M4UQS6</accession>
<dbReference type="GO" id="GO:0004315">
    <property type="term" value="F:3-oxoacyl-[acyl-carrier-protein] synthase activity"/>
    <property type="evidence" value="ECO:0007669"/>
    <property type="project" value="TreeGrafter"/>
</dbReference>
<evidence type="ECO:0000313" key="6">
    <source>
        <dbReference type="Proteomes" id="UP000184462"/>
    </source>
</evidence>
<dbReference type="Pfam" id="PF00109">
    <property type="entry name" value="ketoacyl-synt"/>
    <property type="match status" value="1"/>
</dbReference>
<evidence type="ECO:0000256" key="3">
    <source>
        <dbReference type="RuleBase" id="RU003694"/>
    </source>
</evidence>
<dbReference type="RefSeq" id="WP_073192512.1">
    <property type="nucleotide sequence ID" value="NZ_FQTW01000003.1"/>
</dbReference>
<dbReference type="STRING" id="1155689.SAMN05444278_10359"/>
<dbReference type="InterPro" id="IPR020841">
    <property type="entry name" value="PKS_Beta-ketoAc_synthase_dom"/>
</dbReference>
<dbReference type="Gene3D" id="3.40.47.10">
    <property type="match status" value="1"/>
</dbReference>
<dbReference type="PANTHER" id="PTHR11712:SF336">
    <property type="entry name" value="3-OXOACYL-[ACYL-CARRIER-PROTEIN] SYNTHASE, MITOCHONDRIAL"/>
    <property type="match status" value="1"/>
</dbReference>
<reference evidence="5 6" key="1">
    <citation type="submission" date="2016-11" db="EMBL/GenBank/DDBJ databases">
        <authorList>
            <person name="Jaros S."/>
            <person name="Januszkiewicz K."/>
            <person name="Wedrychowicz H."/>
        </authorList>
    </citation>
    <scope>NUCLEOTIDE SEQUENCE [LARGE SCALE GENOMIC DNA]</scope>
    <source>
        <strain evidence="5 6">DSM 25661</strain>
    </source>
</reference>
<name>A0A1M4UQS6_9FLAO</name>
<dbReference type="AlphaFoldDB" id="A0A1M4UQS6"/>
<dbReference type="Pfam" id="PF02801">
    <property type="entry name" value="Ketoacyl-synt_C"/>
    <property type="match status" value="1"/>
</dbReference>
<dbReference type="EMBL" id="FQTW01000003">
    <property type="protein sequence ID" value="SHE59035.1"/>
    <property type="molecule type" value="Genomic_DNA"/>
</dbReference>
<dbReference type="Proteomes" id="UP000184462">
    <property type="component" value="Unassembled WGS sequence"/>
</dbReference>
<gene>
    <name evidence="5" type="ORF">SAMN05444278_10359</name>
</gene>
<dbReference type="InterPro" id="IPR014030">
    <property type="entry name" value="Ketoacyl_synth_N"/>
</dbReference>
<dbReference type="GO" id="GO:0006633">
    <property type="term" value="P:fatty acid biosynthetic process"/>
    <property type="evidence" value="ECO:0007669"/>
    <property type="project" value="TreeGrafter"/>
</dbReference>
<keyword evidence="2 3" id="KW-0808">Transferase</keyword>
<organism evidence="5 6">
    <name type="scientific">Psychroflexus salarius</name>
    <dbReference type="NCBI Taxonomy" id="1155689"/>
    <lineage>
        <taxon>Bacteria</taxon>
        <taxon>Pseudomonadati</taxon>
        <taxon>Bacteroidota</taxon>
        <taxon>Flavobacteriia</taxon>
        <taxon>Flavobacteriales</taxon>
        <taxon>Flavobacteriaceae</taxon>
        <taxon>Psychroflexus</taxon>
    </lineage>
</organism>
<dbReference type="GO" id="GO:0005829">
    <property type="term" value="C:cytosol"/>
    <property type="evidence" value="ECO:0007669"/>
    <property type="project" value="TreeGrafter"/>
</dbReference>
<evidence type="ECO:0000256" key="1">
    <source>
        <dbReference type="ARBA" id="ARBA00008467"/>
    </source>
</evidence>
<sequence length="383" mass="41622">MSKRIYINGFSSISAYGFGHQEVEDKHSKAEALFSDFKFQDEIIKVTRLSSSAEAAVQKLISEQPKYARLDRSVLMAILCTRACIENQKFDKTSTGLNIGSSRGATKLFETYHQEFIQQGQVSALSSPTTTLGNLATWPAQDIGLKGVQISHSITCSTALHGFLNAKAWLQSNMSEAFIVGGSESPLTHFTIAQMKAIKLYSNLNDELPCRSLDLEKQQNSLILAEAAGTALLTKQAENALAEVVGFGYATEMITHNISISTDALCFQDAMKMALKEAQLDTVDAVVMHAPGTKKGDQAEINAVNAVFKTAPLLTTNKWQIGHSFGASGMLSIQTALYMLNNGFYKNPFYEQQTTKNQPIKSVLVNAVGFGGNAVSLILKAIN</sequence>
<dbReference type="PANTHER" id="PTHR11712">
    <property type="entry name" value="POLYKETIDE SYNTHASE-RELATED"/>
    <property type="match status" value="1"/>
</dbReference>
<dbReference type="InterPro" id="IPR016039">
    <property type="entry name" value="Thiolase-like"/>
</dbReference>
<protein>
    <submittedName>
        <fullName evidence="5">3-oxoacyl-(Acyl-carrier-protein) synthase</fullName>
    </submittedName>
</protein>
<proteinExistence type="inferred from homology"/>
<dbReference type="InterPro" id="IPR014031">
    <property type="entry name" value="Ketoacyl_synth_C"/>
</dbReference>
<comment type="similarity">
    <text evidence="1 3">Belongs to the thiolase-like superfamily. Beta-ketoacyl-ACP synthases family.</text>
</comment>
<keyword evidence="6" id="KW-1185">Reference proteome</keyword>